<dbReference type="Gene3D" id="1.10.3180.10">
    <property type="entry name" value="DNA-binding domain of EIN3-like"/>
    <property type="match status" value="1"/>
</dbReference>
<feature type="domain" description="Ethylene insensitive 3-like DNA-binding" evidence="5">
    <location>
        <begin position="1"/>
        <end position="103"/>
    </location>
</feature>
<comment type="caution">
    <text evidence="6">The sequence shown here is derived from an EMBL/GenBank/DDBJ whole genome shotgun (WGS) entry which is preliminary data.</text>
</comment>
<dbReference type="PANTHER" id="PTHR33305">
    <property type="entry name" value="ETHYLENE INSENSITIVE 3-LIKE 2 PROTEIN"/>
    <property type="match status" value="1"/>
</dbReference>
<evidence type="ECO:0000256" key="1">
    <source>
        <dbReference type="ARBA" id="ARBA00004123"/>
    </source>
</evidence>
<keyword evidence="4" id="KW-0539">Nucleus</keyword>
<comment type="subcellular location">
    <subcellularLocation>
        <location evidence="1">Nucleus</location>
    </subcellularLocation>
</comment>
<dbReference type="AlphaFoldDB" id="A0A2P6RR14"/>
<evidence type="ECO:0000256" key="4">
    <source>
        <dbReference type="ARBA" id="ARBA00023242"/>
    </source>
</evidence>
<evidence type="ECO:0000256" key="3">
    <source>
        <dbReference type="ARBA" id="ARBA00022745"/>
    </source>
</evidence>
<dbReference type="InterPro" id="IPR023278">
    <property type="entry name" value="Ethylene_insens-like_DNA-bd"/>
</dbReference>
<dbReference type="STRING" id="74649.A0A2P6RR14"/>
<comment type="similarity">
    <text evidence="2">Belongs to the EIN3 family.</text>
</comment>
<dbReference type="PANTHER" id="PTHR33305:SF29">
    <property type="entry name" value="ETHYLENE INSENSITIVE 3-LIKE 5 PROTEIN"/>
    <property type="match status" value="1"/>
</dbReference>
<reference evidence="6 7" key="1">
    <citation type="journal article" date="2018" name="Nat. Genet.">
        <title>The Rosa genome provides new insights in the design of modern roses.</title>
        <authorList>
            <person name="Bendahmane M."/>
        </authorList>
    </citation>
    <scope>NUCLEOTIDE SEQUENCE [LARGE SCALE GENOMIC DNA]</scope>
    <source>
        <strain evidence="7">cv. Old Blush</strain>
    </source>
</reference>
<dbReference type="SUPFAM" id="SSF116768">
    <property type="entry name" value="DNA-binding domain of EIN3-like"/>
    <property type="match status" value="1"/>
</dbReference>
<accession>A0A2P6RR14</accession>
<proteinExistence type="inferred from homology"/>
<evidence type="ECO:0000313" key="7">
    <source>
        <dbReference type="Proteomes" id="UP000238479"/>
    </source>
</evidence>
<dbReference type="GO" id="GO:0005634">
    <property type="term" value="C:nucleus"/>
    <property type="evidence" value="ECO:0007669"/>
    <property type="project" value="UniProtKB-SubCell"/>
</dbReference>
<evidence type="ECO:0000313" key="6">
    <source>
        <dbReference type="EMBL" id="PRQ48831.1"/>
    </source>
</evidence>
<keyword evidence="7" id="KW-1185">Reference proteome</keyword>
<keyword evidence="3" id="KW-0936">Ethylene signaling pathway</keyword>
<evidence type="ECO:0000259" key="5">
    <source>
        <dbReference type="Pfam" id="PF04873"/>
    </source>
</evidence>
<dbReference type="GO" id="GO:0003677">
    <property type="term" value="F:DNA binding"/>
    <property type="evidence" value="ECO:0007669"/>
    <property type="project" value="TreeGrafter"/>
</dbReference>
<dbReference type="Proteomes" id="UP000238479">
    <property type="component" value="Chromosome 2"/>
</dbReference>
<dbReference type="InterPro" id="IPR006957">
    <property type="entry name" value="EIN3"/>
</dbReference>
<dbReference type="EMBL" id="PDCK01000040">
    <property type="protein sequence ID" value="PRQ48831.1"/>
    <property type="molecule type" value="Genomic_DNA"/>
</dbReference>
<gene>
    <name evidence="6" type="ORF">RchiOBHm_Chr2g0115111</name>
</gene>
<evidence type="ECO:0000256" key="2">
    <source>
        <dbReference type="ARBA" id="ARBA00009416"/>
    </source>
</evidence>
<dbReference type="Pfam" id="PF04873">
    <property type="entry name" value="EIN3_DNA-bd"/>
    <property type="match status" value="1"/>
</dbReference>
<dbReference type="Gramene" id="PRQ48831">
    <property type="protein sequence ID" value="PRQ48831"/>
    <property type="gene ID" value="RchiOBHm_Chr2g0115111"/>
</dbReference>
<dbReference type="InterPro" id="IPR047091">
    <property type="entry name" value="EIN3-like_DNA-bd"/>
</dbReference>
<protein>
    <submittedName>
        <fullName evidence="6">Putative transcription factor EIL family</fullName>
    </submittedName>
</protein>
<dbReference type="GO" id="GO:0003700">
    <property type="term" value="F:DNA-binding transcription factor activity"/>
    <property type="evidence" value="ECO:0007669"/>
    <property type="project" value="InterPro"/>
</dbReference>
<organism evidence="6 7">
    <name type="scientific">Rosa chinensis</name>
    <name type="common">China rose</name>
    <dbReference type="NCBI Taxonomy" id="74649"/>
    <lineage>
        <taxon>Eukaryota</taxon>
        <taxon>Viridiplantae</taxon>
        <taxon>Streptophyta</taxon>
        <taxon>Embryophyta</taxon>
        <taxon>Tracheophyta</taxon>
        <taxon>Spermatophyta</taxon>
        <taxon>Magnoliopsida</taxon>
        <taxon>eudicotyledons</taxon>
        <taxon>Gunneridae</taxon>
        <taxon>Pentapetalae</taxon>
        <taxon>rosids</taxon>
        <taxon>fabids</taxon>
        <taxon>Rosales</taxon>
        <taxon>Rosaceae</taxon>
        <taxon>Rosoideae</taxon>
        <taxon>Rosoideae incertae sedis</taxon>
        <taxon>Rosa</taxon>
    </lineage>
</organism>
<name>A0A2P6RR14_ROSCH</name>
<sequence length="156" mass="17903">MQHCKPPQRRFPLEKGLAPPWWPNGNEIWWGEQGVSQEHGPPPYRKPHDLKKAWIVSSLAAVIKHMVPNLDRVRRLVKQSKCLQDKMTAKETAIWSKVVNQEEAILQLITDQKPISCPEIAGTTALHSNEKRKCMFDDDCSELDRCSTCSSKNFKQ</sequence>
<dbReference type="GO" id="GO:0009873">
    <property type="term" value="P:ethylene-activated signaling pathway"/>
    <property type="evidence" value="ECO:0007669"/>
    <property type="project" value="UniProtKB-KW"/>
</dbReference>